<sequence length="248" mass="28492">MAKNLIRVNTTPPSYTQPPHCIFTSHTNPSPRTHTPPTRTHTHPREPSHPHPPSEWNRRRSPLRPDAAAPPSTRREPNFPPATNSRLHCFGSSPSTNQVFKDQIEIVKEKISSLSFIMSQSSTSINSGRRYKEEIQWCRPICGCGFEFVIRTSRTVDNPNRKFYGCPNYKNELNRGCNFIMWIEASGRRSRNDFSGLLRRLDEIEANVKQLELQIQGRDEEIARIIKLLKNSSITKDIVDTRSVFSRP</sequence>
<dbReference type="PANTHER" id="PTHR33248">
    <property type="entry name" value="ZINC ION-BINDING PROTEIN"/>
    <property type="match status" value="1"/>
</dbReference>
<evidence type="ECO:0000256" key="6">
    <source>
        <dbReference type="SAM" id="MobiDB-lite"/>
    </source>
</evidence>
<feature type="domain" description="GRF-type" evidence="7">
    <location>
        <begin position="142"/>
        <end position="186"/>
    </location>
</feature>
<feature type="compositionally biased region" description="Polar residues" evidence="6">
    <location>
        <begin position="81"/>
        <end position="94"/>
    </location>
</feature>
<protein>
    <recommendedName>
        <fullName evidence="7">GRF-type domain-containing protein</fullName>
    </recommendedName>
</protein>
<dbReference type="Proteomes" id="UP000525078">
    <property type="component" value="Unassembled WGS sequence"/>
</dbReference>
<evidence type="ECO:0000256" key="5">
    <source>
        <dbReference type="SAM" id="Coils"/>
    </source>
</evidence>
<dbReference type="EMBL" id="JAATIP010000032">
    <property type="protein sequence ID" value="KAF4389034.1"/>
    <property type="molecule type" value="Genomic_DNA"/>
</dbReference>
<comment type="caution">
    <text evidence="8">The sequence shown here is derived from an EMBL/GenBank/DDBJ whole genome shotgun (WGS) entry which is preliminary data.</text>
</comment>
<organism evidence="8 9">
    <name type="scientific">Cannabis sativa</name>
    <name type="common">Hemp</name>
    <name type="synonym">Marijuana</name>
    <dbReference type="NCBI Taxonomy" id="3483"/>
    <lineage>
        <taxon>Eukaryota</taxon>
        <taxon>Viridiplantae</taxon>
        <taxon>Streptophyta</taxon>
        <taxon>Embryophyta</taxon>
        <taxon>Tracheophyta</taxon>
        <taxon>Spermatophyta</taxon>
        <taxon>Magnoliopsida</taxon>
        <taxon>eudicotyledons</taxon>
        <taxon>Gunneridae</taxon>
        <taxon>Pentapetalae</taxon>
        <taxon>rosids</taxon>
        <taxon>fabids</taxon>
        <taxon>Rosales</taxon>
        <taxon>Cannabaceae</taxon>
        <taxon>Cannabis</taxon>
    </lineage>
</organism>
<name>A0A7J6H1E9_CANSA</name>
<evidence type="ECO:0000256" key="4">
    <source>
        <dbReference type="PROSITE-ProRule" id="PRU01343"/>
    </source>
</evidence>
<feature type="region of interest" description="Disordered" evidence="6">
    <location>
        <begin position="1"/>
        <end position="94"/>
    </location>
</feature>
<keyword evidence="5" id="KW-0175">Coiled coil</keyword>
<dbReference type="AlphaFoldDB" id="A0A7J6H1E9"/>
<evidence type="ECO:0000259" key="7">
    <source>
        <dbReference type="PROSITE" id="PS51999"/>
    </source>
</evidence>
<feature type="coiled-coil region" evidence="5">
    <location>
        <begin position="194"/>
        <end position="221"/>
    </location>
</feature>
<dbReference type="GO" id="GO:0008270">
    <property type="term" value="F:zinc ion binding"/>
    <property type="evidence" value="ECO:0007669"/>
    <property type="project" value="UniProtKB-KW"/>
</dbReference>
<evidence type="ECO:0000313" key="9">
    <source>
        <dbReference type="Proteomes" id="UP000525078"/>
    </source>
</evidence>
<gene>
    <name evidence="8" type="ORF">F8388_026763</name>
</gene>
<evidence type="ECO:0000256" key="1">
    <source>
        <dbReference type="ARBA" id="ARBA00022723"/>
    </source>
</evidence>
<dbReference type="InterPro" id="IPR010666">
    <property type="entry name" value="Znf_GRF"/>
</dbReference>
<feature type="compositionally biased region" description="Low complexity" evidence="6">
    <location>
        <begin position="24"/>
        <end position="39"/>
    </location>
</feature>
<dbReference type="PROSITE" id="PS51999">
    <property type="entry name" value="ZF_GRF"/>
    <property type="match status" value="1"/>
</dbReference>
<keyword evidence="3" id="KW-0862">Zinc</keyword>
<evidence type="ECO:0000256" key="3">
    <source>
        <dbReference type="ARBA" id="ARBA00022833"/>
    </source>
</evidence>
<keyword evidence="1" id="KW-0479">Metal-binding</keyword>
<evidence type="ECO:0000313" key="8">
    <source>
        <dbReference type="EMBL" id="KAF4389034.1"/>
    </source>
</evidence>
<dbReference type="Pfam" id="PF06839">
    <property type="entry name" value="Zn_ribbon_GRF"/>
    <property type="match status" value="1"/>
</dbReference>
<proteinExistence type="predicted"/>
<reference evidence="8 9" key="1">
    <citation type="journal article" date="2020" name="bioRxiv">
        <title>Sequence and annotation of 42 cannabis genomes reveals extensive copy number variation in cannabinoid synthesis and pathogen resistance genes.</title>
        <authorList>
            <person name="Mckernan K.J."/>
            <person name="Helbert Y."/>
            <person name="Kane L.T."/>
            <person name="Ebling H."/>
            <person name="Zhang L."/>
            <person name="Liu B."/>
            <person name="Eaton Z."/>
            <person name="Mclaughlin S."/>
            <person name="Kingan S."/>
            <person name="Baybayan P."/>
            <person name="Concepcion G."/>
            <person name="Jordan M."/>
            <person name="Riva A."/>
            <person name="Barbazuk W."/>
            <person name="Harkins T."/>
        </authorList>
    </citation>
    <scope>NUCLEOTIDE SEQUENCE [LARGE SCALE GENOMIC DNA]</scope>
    <source>
        <strain evidence="9">cv. Jamaican Lion 4</strain>
        <tissue evidence="8">Leaf</tissue>
    </source>
</reference>
<keyword evidence="2 4" id="KW-0863">Zinc-finger</keyword>
<accession>A0A7J6H1E9</accession>
<evidence type="ECO:0000256" key="2">
    <source>
        <dbReference type="ARBA" id="ARBA00022771"/>
    </source>
</evidence>